<evidence type="ECO:0000313" key="1">
    <source>
        <dbReference type="EMBL" id="CAE8651185.1"/>
    </source>
</evidence>
<dbReference type="EMBL" id="CAJNNW010009717">
    <property type="protein sequence ID" value="CAE8651185.1"/>
    <property type="molecule type" value="Genomic_DNA"/>
</dbReference>
<sequence length="196" mass="21429">MHCTYDHVHVSLRIARTVLIRSPTMVFQRGAGSFARDAFPPGRKLGGAVAMSAVGIGILGLPAAMQGGDAADLSCLSEQELRWISSDLDLGGDFVKEFWAGEAPKEAPMSMSENEELRWLFADLAKSYGEQVSTRRIQEELSTRGHQSELLSREIEAAGSSNGGQISLNEFASICDSHTLTSFPTFPRLENLPFFY</sequence>
<gene>
    <name evidence="1" type="ORF">PGLA2088_LOCUS8913</name>
</gene>
<organism evidence="1 2">
    <name type="scientific">Polarella glacialis</name>
    <name type="common">Dinoflagellate</name>
    <dbReference type="NCBI Taxonomy" id="89957"/>
    <lineage>
        <taxon>Eukaryota</taxon>
        <taxon>Sar</taxon>
        <taxon>Alveolata</taxon>
        <taxon>Dinophyceae</taxon>
        <taxon>Suessiales</taxon>
        <taxon>Suessiaceae</taxon>
        <taxon>Polarella</taxon>
    </lineage>
</organism>
<accession>A0A813ILK6</accession>
<evidence type="ECO:0000313" key="2">
    <source>
        <dbReference type="Proteomes" id="UP000626109"/>
    </source>
</evidence>
<name>A0A813ILK6_POLGL</name>
<reference evidence="1" key="1">
    <citation type="submission" date="2021-02" db="EMBL/GenBank/DDBJ databases">
        <authorList>
            <person name="Dougan E. K."/>
            <person name="Rhodes N."/>
            <person name="Thang M."/>
            <person name="Chan C."/>
        </authorList>
    </citation>
    <scope>NUCLEOTIDE SEQUENCE</scope>
</reference>
<proteinExistence type="predicted"/>
<dbReference type="Proteomes" id="UP000626109">
    <property type="component" value="Unassembled WGS sequence"/>
</dbReference>
<comment type="caution">
    <text evidence="1">The sequence shown here is derived from an EMBL/GenBank/DDBJ whole genome shotgun (WGS) entry which is preliminary data.</text>
</comment>
<protein>
    <submittedName>
        <fullName evidence="1">Uncharacterized protein</fullName>
    </submittedName>
</protein>
<dbReference type="AlphaFoldDB" id="A0A813ILK6"/>